<dbReference type="Pfam" id="PF14249">
    <property type="entry name" value="Tocopherol_cycl"/>
    <property type="match status" value="1"/>
</dbReference>
<keyword evidence="2" id="KW-1185">Reference proteome</keyword>
<dbReference type="EMBL" id="JAGFNZ010000001">
    <property type="protein sequence ID" value="MBW7571747.1"/>
    <property type="molecule type" value="Genomic_DNA"/>
</dbReference>
<gene>
    <name evidence="1" type="ORF">J5W02_02870</name>
</gene>
<organism evidence="1 2">
    <name type="scientific">Caproiciproducens faecalis</name>
    <dbReference type="NCBI Taxonomy" id="2820301"/>
    <lineage>
        <taxon>Bacteria</taxon>
        <taxon>Bacillati</taxon>
        <taxon>Bacillota</taxon>
        <taxon>Clostridia</taxon>
        <taxon>Eubacteriales</taxon>
        <taxon>Acutalibacteraceae</taxon>
        <taxon>Caproiciproducens</taxon>
    </lineage>
</organism>
<dbReference type="RefSeq" id="WP_219964134.1">
    <property type="nucleotide sequence ID" value="NZ_JAGFNZ010000001.1"/>
</dbReference>
<accession>A0ABS7DKC0</accession>
<dbReference type="Proteomes" id="UP000719942">
    <property type="component" value="Unassembled WGS sequence"/>
</dbReference>
<dbReference type="InterPro" id="IPR025893">
    <property type="entry name" value="Tocopherol_cyclase"/>
</dbReference>
<evidence type="ECO:0000313" key="1">
    <source>
        <dbReference type="EMBL" id="MBW7571747.1"/>
    </source>
</evidence>
<evidence type="ECO:0000313" key="2">
    <source>
        <dbReference type="Proteomes" id="UP000719942"/>
    </source>
</evidence>
<comment type="caution">
    <text evidence="1">The sequence shown here is derived from an EMBL/GenBank/DDBJ whole genome shotgun (WGS) entry which is preliminary data.</text>
</comment>
<dbReference type="PANTHER" id="PTHR35309:SF4">
    <property type="entry name" value="TOCOPHEROL CYCLASE"/>
    <property type="match status" value="1"/>
</dbReference>
<reference evidence="1 2" key="1">
    <citation type="submission" date="2021-03" db="EMBL/GenBank/DDBJ databases">
        <title>Caproiciproducens sp. nov. isolated from feces of cow.</title>
        <authorList>
            <person name="Choi J.-Y."/>
        </authorList>
    </citation>
    <scope>NUCLEOTIDE SEQUENCE [LARGE SCALE GENOMIC DNA]</scope>
    <source>
        <strain evidence="1 2">AGMB10547</strain>
    </source>
</reference>
<proteinExistence type="predicted"/>
<dbReference type="PANTHER" id="PTHR35309">
    <property type="match status" value="1"/>
</dbReference>
<protein>
    <recommendedName>
        <fullName evidence="3">Tocopherol cyclase-like protein</fullName>
    </recommendedName>
</protein>
<evidence type="ECO:0008006" key="3">
    <source>
        <dbReference type="Google" id="ProtNLM"/>
    </source>
</evidence>
<name>A0ABS7DKC0_9FIRM</name>
<dbReference type="SUPFAM" id="SSF159245">
    <property type="entry name" value="AttH-like"/>
    <property type="match status" value="1"/>
</dbReference>
<sequence length="294" mass="32975">MTDYRSLHRHRSFFEGWYFRHQGADGAVAFIPGVSISKQGKKSTFVQVITKSGSFNQTYPYTAFRACRKNFSVRIGRNVFTEKGVHIDMNGPGLHCTGEIRYGPLTPISSDIMGPFRLIPFMECNHGVISMKHSLTGSVTLNGESISMDGGIGYIEKDWGSSFPSSYLWVQCNRFSDSSCSVMVSIAEIPFCGTRFQGCIAVVCFQGREYRFATYRGVKIIRCSETGFILKQGDYLLEADILSKPAHQLLAPQSGEMSRVIRENMSAAARFRLYENNLLLFDLTGDEVGFEYVK</sequence>